<organism evidence="2 3">
    <name type="scientific">Corynebacterium bovis</name>
    <dbReference type="NCBI Taxonomy" id="36808"/>
    <lineage>
        <taxon>Bacteria</taxon>
        <taxon>Bacillati</taxon>
        <taxon>Actinomycetota</taxon>
        <taxon>Actinomycetes</taxon>
        <taxon>Mycobacteriales</taxon>
        <taxon>Corynebacteriaceae</taxon>
        <taxon>Corynebacterium</taxon>
    </lineage>
</organism>
<evidence type="ECO:0000256" key="1">
    <source>
        <dbReference type="SAM" id="Phobius"/>
    </source>
</evidence>
<keyword evidence="1" id="KW-1133">Transmembrane helix</keyword>
<dbReference type="AlphaFoldDB" id="A0A426Q542"/>
<accession>A0A426Q542</accession>
<gene>
    <name evidence="2" type="ORF">CXF42_05630</name>
</gene>
<feature type="transmembrane region" description="Helical" evidence="1">
    <location>
        <begin position="62"/>
        <end position="83"/>
    </location>
</feature>
<dbReference type="EMBL" id="PQNQ01000012">
    <property type="protein sequence ID" value="RRQ04023.1"/>
    <property type="molecule type" value="Genomic_DNA"/>
</dbReference>
<evidence type="ECO:0000313" key="3">
    <source>
        <dbReference type="Proteomes" id="UP000278422"/>
    </source>
</evidence>
<evidence type="ECO:0000313" key="2">
    <source>
        <dbReference type="EMBL" id="RRQ04023.1"/>
    </source>
</evidence>
<dbReference type="Proteomes" id="UP000278422">
    <property type="component" value="Unassembled WGS sequence"/>
</dbReference>
<keyword evidence="1" id="KW-0472">Membrane</keyword>
<protein>
    <submittedName>
        <fullName evidence="2">Uncharacterized protein</fullName>
    </submittedName>
</protein>
<feature type="transmembrane region" description="Helical" evidence="1">
    <location>
        <begin position="32"/>
        <end position="50"/>
    </location>
</feature>
<keyword evidence="3" id="KW-1185">Reference proteome</keyword>
<proteinExistence type="predicted"/>
<keyword evidence="1" id="KW-0812">Transmembrane</keyword>
<comment type="caution">
    <text evidence="2">The sequence shown here is derived from an EMBL/GenBank/DDBJ whole genome shotgun (WGS) entry which is preliminary data.</text>
</comment>
<reference evidence="2 3" key="1">
    <citation type="submission" date="2018-01" db="EMBL/GenBank/DDBJ databases">
        <title>Twenty Corynebacterium bovis Genomes.</title>
        <authorList>
            <person name="Gulvik C.A."/>
        </authorList>
    </citation>
    <scope>NUCLEOTIDE SEQUENCE [LARGE SCALE GENOMIC DNA]</scope>
    <source>
        <strain evidence="2 3">16-2004</strain>
    </source>
</reference>
<sequence length="133" mass="13927">MTDLTGGATAVPVAVGADITDTISGLSGPGKLWWIGVAIVVALAVINGTGVMGRGARIAGGLLVWFIVFNVLMFFGAMGGAIVEHSEDFNREGPAPSPTVDCEHEYSKHCPIVDLHDGKYHGFRLGIPDEPQP</sequence>
<dbReference type="RefSeq" id="WP_125197094.1">
    <property type="nucleotide sequence ID" value="NZ_PQNV01000001.1"/>
</dbReference>
<name>A0A426Q542_9CORY</name>